<reference evidence="1 2" key="1">
    <citation type="journal article" date="2020" name="Front. Microbiol.">
        <title>Genetic Organization of the aprX-lipA2 Operon Affects the Proteolytic Potential of Pseudomonas Species in Milk.</title>
        <authorList>
            <person name="Maier C."/>
            <person name="Huptas C."/>
            <person name="von Neubeck M."/>
            <person name="Scherer S."/>
            <person name="Wenning M."/>
            <person name="Lucking G."/>
        </authorList>
    </citation>
    <scope>NUCLEOTIDE SEQUENCE [LARGE SCALE GENOMIC DNA]</scope>
    <source>
        <strain evidence="1 2">WS 5405</strain>
    </source>
</reference>
<accession>A0A7Y1M1S5</accession>
<gene>
    <name evidence="1" type="ORF">HBO13_12605</name>
</gene>
<dbReference type="Proteomes" id="UP000535954">
    <property type="component" value="Unassembled WGS sequence"/>
</dbReference>
<organism evidence="1 2">
    <name type="scientific">Pseudomonas lactis</name>
    <dbReference type="NCBI Taxonomy" id="1615674"/>
    <lineage>
        <taxon>Bacteria</taxon>
        <taxon>Pseudomonadati</taxon>
        <taxon>Pseudomonadota</taxon>
        <taxon>Gammaproteobacteria</taxon>
        <taxon>Pseudomonadales</taxon>
        <taxon>Pseudomonadaceae</taxon>
        <taxon>Pseudomonas</taxon>
    </lineage>
</organism>
<evidence type="ECO:0000313" key="2">
    <source>
        <dbReference type="Proteomes" id="UP000535954"/>
    </source>
</evidence>
<dbReference type="AlphaFoldDB" id="A0A7Y1M1S5"/>
<comment type="caution">
    <text evidence="1">The sequence shown here is derived from an EMBL/GenBank/DDBJ whole genome shotgun (WGS) entry which is preliminary data.</text>
</comment>
<name>A0A7Y1M1S5_9PSED</name>
<evidence type="ECO:0000313" key="1">
    <source>
        <dbReference type="EMBL" id="NNA73477.1"/>
    </source>
</evidence>
<dbReference type="RefSeq" id="WP_159935452.1">
    <property type="nucleotide sequence ID" value="NZ_JAAQYH010000006.1"/>
</dbReference>
<dbReference type="EMBL" id="JAAQYH010000006">
    <property type="protein sequence ID" value="NNA73477.1"/>
    <property type="molecule type" value="Genomic_DNA"/>
</dbReference>
<proteinExistence type="predicted"/>
<sequence>MSSFDDFAYPDVFVVTKPDGSVLQLRGSVNGAEMYLVTSEDLTPKDAVVRNLSTGKSESYQILDVQFLEAAAGSPAQQRVGVKRVFD</sequence>
<protein>
    <submittedName>
        <fullName evidence="1">Uncharacterized protein</fullName>
    </submittedName>
</protein>